<dbReference type="SMART" id="SM01350">
    <property type="entry name" value="6PGD"/>
    <property type="match status" value="1"/>
</dbReference>
<evidence type="ECO:0000256" key="1">
    <source>
        <dbReference type="ARBA" id="ARBA00004959"/>
    </source>
</evidence>
<proteinExistence type="inferred from homology"/>
<dbReference type="EC" id="1.1.1.-" evidence="6"/>
<dbReference type="RefSeq" id="WP_062485006.1">
    <property type="nucleotide sequence ID" value="NZ_LN885086.1"/>
</dbReference>
<dbReference type="InterPro" id="IPR008927">
    <property type="entry name" value="6-PGluconate_DH-like_C_sf"/>
</dbReference>
<evidence type="ECO:0000313" key="7">
    <source>
        <dbReference type="Proteomes" id="UP000066284"/>
    </source>
</evidence>
<dbReference type="Pfam" id="PF00393">
    <property type="entry name" value="6PGD"/>
    <property type="match status" value="1"/>
</dbReference>
<evidence type="ECO:0000256" key="4">
    <source>
        <dbReference type="ARBA" id="ARBA00023064"/>
    </source>
</evidence>
<dbReference type="NCBIfam" id="TIGR00872">
    <property type="entry name" value="gnd_rel"/>
    <property type="match status" value="1"/>
</dbReference>
<comment type="pathway">
    <text evidence="1">Carbohydrate degradation; pentose phosphate pathway.</text>
</comment>
<dbReference type="GO" id="GO:0004616">
    <property type="term" value="F:phosphogluconate dehydrogenase (decarboxylating) activity"/>
    <property type="evidence" value="ECO:0007669"/>
    <property type="project" value="InterPro"/>
</dbReference>
<dbReference type="Pfam" id="PF03446">
    <property type="entry name" value="NAD_binding_2"/>
    <property type="match status" value="1"/>
</dbReference>
<reference evidence="7" key="1">
    <citation type="submission" date="2015-09" db="EMBL/GenBank/DDBJ databases">
        <authorList>
            <person name="Daims H."/>
        </authorList>
    </citation>
    <scope>NUCLEOTIDE SEQUENCE [LARGE SCALE GENOMIC DNA]</scope>
</reference>
<dbReference type="EMBL" id="LN885086">
    <property type="protein sequence ID" value="CUQ66982.1"/>
    <property type="molecule type" value="Genomic_DNA"/>
</dbReference>
<dbReference type="KEGG" id="nio:NITINOP_2010"/>
<dbReference type="SUPFAM" id="SSF48179">
    <property type="entry name" value="6-phosphogluconate dehydrogenase C-terminal domain-like"/>
    <property type="match status" value="1"/>
</dbReference>
<dbReference type="SUPFAM" id="SSF51735">
    <property type="entry name" value="NAD(P)-binding Rossmann-fold domains"/>
    <property type="match status" value="1"/>
</dbReference>
<dbReference type="InterPro" id="IPR006183">
    <property type="entry name" value="Pgluconate_DH"/>
</dbReference>
<evidence type="ECO:0000256" key="3">
    <source>
        <dbReference type="ARBA" id="ARBA00023002"/>
    </source>
</evidence>
<evidence type="ECO:0000313" key="6">
    <source>
        <dbReference type="EMBL" id="CUQ66982.1"/>
    </source>
</evidence>
<dbReference type="InterPro" id="IPR004849">
    <property type="entry name" value="6DGDH_YqeC"/>
</dbReference>
<keyword evidence="7" id="KW-1185">Reference proteome</keyword>
<dbReference type="GO" id="GO:0016054">
    <property type="term" value="P:organic acid catabolic process"/>
    <property type="evidence" value="ECO:0007669"/>
    <property type="project" value="UniProtKB-ARBA"/>
</dbReference>
<evidence type="ECO:0000259" key="5">
    <source>
        <dbReference type="SMART" id="SM01350"/>
    </source>
</evidence>
<dbReference type="Gene3D" id="3.40.50.720">
    <property type="entry name" value="NAD(P)-binding Rossmann-like Domain"/>
    <property type="match status" value="1"/>
</dbReference>
<dbReference type="InterPro" id="IPR013328">
    <property type="entry name" value="6PGD_dom2"/>
</dbReference>
<sequence length="297" mass="32300">MELGFIGLGKMGMNMVTRLRRDDHRVVVFDRSPDLVTQAEGVGCVGSSSIADLVGKLSVPRTVWIMVPSGAPTEETVHTVASLLQAGDTIIDGGNTRFHDDVRRASELKKRGIHYVDVGTSGGIWGLKVGYCLMIGGEQAAVSRLAPIFTTLAPEQGWAHVGAVGAGHYVKMVHNGIEYSLMQGYAEGFELMSKSEYQLDLARIADLWMHGSVVRSWLLELAAGALKEDQKLEKLKGYVQDSGEGRWMIADAIDKDVPVPTLTAALFTRFRSRQDDSFAEKLLAALRNAFGGHAVKQ</sequence>
<dbReference type="PANTHER" id="PTHR11811">
    <property type="entry name" value="6-PHOSPHOGLUCONATE DEHYDROGENASE"/>
    <property type="match status" value="1"/>
</dbReference>
<dbReference type="GO" id="GO:0006098">
    <property type="term" value="P:pentose-phosphate shunt"/>
    <property type="evidence" value="ECO:0007669"/>
    <property type="project" value="InterPro"/>
</dbReference>
<organism evidence="6 7">
    <name type="scientific">Candidatus Nitrospira inopinata</name>
    <dbReference type="NCBI Taxonomy" id="1715989"/>
    <lineage>
        <taxon>Bacteria</taxon>
        <taxon>Pseudomonadati</taxon>
        <taxon>Nitrospirota</taxon>
        <taxon>Nitrospiria</taxon>
        <taxon>Nitrospirales</taxon>
        <taxon>Nitrospiraceae</taxon>
        <taxon>Nitrospira</taxon>
    </lineage>
</organism>
<protein>
    <submittedName>
        <fullName evidence="6">Putative 6-phosphogluconate dehydrogenase YqeC</fullName>
        <ecNumber evidence="6">1.1.1.-</ecNumber>
    </submittedName>
</protein>
<comment type="similarity">
    <text evidence="2">Belongs to the 6-phosphogluconate dehydrogenase family.</text>
</comment>
<dbReference type="GO" id="GO:0050661">
    <property type="term" value="F:NADP binding"/>
    <property type="evidence" value="ECO:0007669"/>
    <property type="project" value="InterPro"/>
</dbReference>
<dbReference type="Gene3D" id="1.10.1040.10">
    <property type="entry name" value="N-(1-d-carboxylethyl)-l-norvaline Dehydrogenase, domain 2"/>
    <property type="match status" value="1"/>
</dbReference>
<gene>
    <name evidence="6" type="primary">yqeC</name>
    <name evidence="6" type="ORF">NITINOP_2010</name>
</gene>
<accession>A0A0S4KWT0</accession>
<dbReference type="STRING" id="1715989.NITINOP_2010"/>
<dbReference type="InterPro" id="IPR006114">
    <property type="entry name" value="6PGDH_C"/>
</dbReference>
<keyword evidence="3 6" id="KW-0560">Oxidoreductase</keyword>
<dbReference type="GO" id="GO:0019521">
    <property type="term" value="P:D-gluconate metabolic process"/>
    <property type="evidence" value="ECO:0007669"/>
    <property type="project" value="UniProtKB-KW"/>
</dbReference>
<evidence type="ECO:0000256" key="2">
    <source>
        <dbReference type="ARBA" id="ARBA00008419"/>
    </source>
</evidence>
<dbReference type="OrthoDB" id="9804542at2"/>
<dbReference type="AlphaFoldDB" id="A0A0S4KWT0"/>
<keyword evidence="4" id="KW-0311">Gluconate utilization</keyword>
<dbReference type="PROSITE" id="PS00895">
    <property type="entry name" value="3_HYDROXYISOBUT_DH"/>
    <property type="match status" value="1"/>
</dbReference>
<dbReference type="InterPro" id="IPR002204">
    <property type="entry name" value="3-OH-isobutyrate_DH-rel_CS"/>
</dbReference>
<dbReference type="NCBIfam" id="NF007161">
    <property type="entry name" value="PRK09599.1"/>
    <property type="match status" value="1"/>
</dbReference>
<name>A0A0S4KWT0_9BACT</name>
<dbReference type="InterPro" id="IPR006115">
    <property type="entry name" value="6PGDH_NADP-bd"/>
</dbReference>
<feature type="domain" description="6-phosphogluconate dehydrogenase C-terminal" evidence="5">
    <location>
        <begin position="167"/>
        <end position="294"/>
    </location>
</feature>
<dbReference type="Proteomes" id="UP000066284">
    <property type="component" value="Chromosome 1"/>
</dbReference>
<dbReference type="PRINTS" id="PR00076">
    <property type="entry name" value="6PGDHDRGNASE"/>
</dbReference>
<dbReference type="InterPro" id="IPR036291">
    <property type="entry name" value="NAD(P)-bd_dom_sf"/>
</dbReference>